<keyword evidence="1" id="KW-0472">Membrane</keyword>
<name>A0ABW3SW26_9BACT</name>
<keyword evidence="3" id="KW-1185">Reference proteome</keyword>
<sequence length="178" mass="20764">MFLLQLRHLQTFILIFILPFALQFSLQQLLAALPIHTGSIYTLLFDVLPASVYVLWLWAVGLWLHQRLPAQVNPLYFHLSNLYFILYTILFVYTLSVIRDSIITGIFPLGMLALLMPLHLLSTFCYLYIVYFVARAMVSAEQHQTVSFSAYAGTYFLFLLLPVGIWWLQPRLNRLYLK</sequence>
<organism evidence="2 3">
    <name type="scientific">Pontibacter rugosus</name>
    <dbReference type="NCBI Taxonomy" id="1745966"/>
    <lineage>
        <taxon>Bacteria</taxon>
        <taxon>Pseudomonadati</taxon>
        <taxon>Bacteroidota</taxon>
        <taxon>Cytophagia</taxon>
        <taxon>Cytophagales</taxon>
        <taxon>Hymenobacteraceae</taxon>
        <taxon>Pontibacter</taxon>
    </lineage>
</organism>
<feature type="transmembrane region" description="Helical" evidence="1">
    <location>
        <begin position="12"/>
        <end position="33"/>
    </location>
</feature>
<comment type="caution">
    <text evidence="2">The sequence shown here is derived from an EMBL/GenBank/DDBJ whole genome shotgun (WGS) entry which is preliminary data.</text>
</comment>
<protein>
    <submittedName>
        <fullName evidence="2">Uncharacterized protein</fullName>
    </submittedName>
</protein>
<dbReference type="Proteomes" id="UP001597094">
    <property type="component" value="Unassembled WGS sequence"/>
</dbReference>
<evidence type="ECO:0000313" key="3">
    <source>
        <dbReference type="Proteomes" id="UP001597094"/>
    </source>
</evidence>
<evidence type="ECO:0000256" key="1">
    <source>
        <dbReference type="SAM" id="Phobius"/>
    </source>
</evidence>
<keyword evidence="1" id="KW-1133">Transmembrane helix</keyword>
<proteinExistence type="predicted"/>
<evidence type="ECO:0000313" key="2">
    <source>
        <dbReference type="EMBL" id="MFD1187775.1"/>
    </source>
</evidence>
<keyword evidence="1" id="KW-0812">Transmembrane</keyword>
<dbReference type="EMBL" id="JBHTLD010000174">
    <property type="protein sequence ID" value="MFD1187775.1"/>
    <property type="molecule type" value="Genomic_DNA"/>
</dbReference>
<accession>A0ABW3SW26</accession>
<feature type="transmembrane region" description="Helical" evidence="1">
    <location>
        <begin position="146"/>
        <end position="168"/>
    </location>
</feature>
<feature type="transmembrane region" description="Helical" evidence="1">
    <location>
        <begin position="110"/>
        <end position="134"/>
    </location>
</feature>
<feature type="transmembrane region" description="Helical" evidence="1">
    <location>
        <begin position="76"/>
        <end position="98"/>
    </location>
</feature>
<reference evidence="3" key="1">
    <citation type="journal article" date="2019" name="Int. J. Syst. Evol. Microbiol.">
        <title>The Global Catalogue of Microorganisms (GCM) 10K type strain sequencing project: providing services to taxonomists for standard genome sequencing and annotation.</title>
        <authorList>
            <consortium name="The Broad Institute Genomics Platform"/>
            <consortium name="The Broad Institute Genome Sequencing Center for Infectious Disease"/>
            <person name="Wu L."/>
            <person name="Ma J."/>
        </authorList>
    </citation>
    <scope>NUCLEOTIDE SEQUENCE [LARGE SCALE GENOMIC DNA]</scope>
    <source>
        <strain evidence="3">JCM 31319</strain>
    </source>
</reference>
<feature type="transmembrane region" description="Helical" evidence="1">
    <location>
        <begin position="40"/>
        <end position="64"/>
    </location>
</feature>
<gene>
    <name evidence="2" type="ORF">ACFQ2O_16285</name>
</gene>
<dbReference type="RefSeq" id="WP_377530048.1">
    <property type="nucleotide sequence ID" value="NZ_JBHTLD010000174.1"/>
</dbReference>